<sequence>MADLGAFEHDVVFDNGTADALISAFNLAASNIEGQSGSRSSLVATAGAEFQGHFSKLFADNARVASADATELAARLREAATGANSLKEEARKENERRRLAREWKQRRDERQENALLRGWDMVFGEEDPPVGPPAQEVSIQASAPVTGVRQTPAPGGGSNAGVSAARPSDLRSFATGSANLNGELSGKPAALRSHLADFAARCSHGSLNANGVVNGFDKWLEANDQDVAWALTIANAFAAAGGEGNVSRLADSALLAALATQGVGATRQDIAIDAAFALGADPTTGYSNDPVNTSTGNFLETEVDLGFAGAAAALVATRTYNSLDERVGTFGTGWASVFDTRLELEDEGAWMVLADGRHLWFPRLGEGWDRADGESSWLHRETLNDEEIDKYAADAAEVLVVRDNAGARWVFTSAGTWLSSDTGPGTALLVRRDDEGRIDELAHERGRWVRTEFAGDRIAVLMASDGRRVEFEYDENGHLISAAGPGGVRSYRWNDAGLIEAVADAAGVEEAVNTYDEHGRVLTQVSAFGRVTRFAYLPGRLTVVSDADGTRSNAWIADARGRLVGVIDANDARQSMSYDRYGNLVSVTERDGALTVHAYDQRGRKVRTRTPSGADITYGYDHADRPVTVVTESGALVTYEYADDSSRNPSLVIDPEGGRTQLHWRDGLLEKIVDPVGVAVRFGYDGFGDLATITNSFGNTATLHRDDAGLVTEAVSPGGARTTYLYDANGQLRSRRDADGALWKFEYAPGGALTVVIDPLGSRTEMHYGSHGQLTQTVDPLGRAVTRSFDDLGNVSGLELPDGAQWSFVQDALARLTQVTDPAGHAWSREYNKNGELTAVVDPTGVRQQISADAATGTVTVQDAFERSSVRCDEFGRPVASERADGSTELTTYDACGRPVELVDAEGGLTLLRRDAAGRVIEHRSPGGAVTRFEFDAAGRPAASIDPTGARTTLEYDAESRVVARVFPGGEIERLEYDAVGRVVSRYTPGRGTSRFEYDLAGRMVRAVDSSFGRRRFRYDAAGQLIEAVNGLGGKTRFEYDSRGRLTTVTDPLGATTRRIYNETDQVVAETDPLGRTTTAGFDPAGRQLWQCDPEGRRTEWSYDAAGRQVSLGVDGHSLMQINRDARSRSVRITDHTREDGVQVEQLLRFNRRGQLIQRLRDGRGPSWEYDADGNRTAMVDPHGTRTEFGHDAAGRVVVVKHPVFGRISYERDAAGRMVGAVASNAVQNWDYAEGVVVRHTTTTVEGVTETVIRRDGDGRIAAILADGIETRFSYDAACQLERSVRGDGLVSQWRYDLSGRLVNESIDGFTAELAYDAAGQLRSRTDGAGTSTYAYDGLGRRIESVEPDGSVRSFEWSLRGWLTAVTAEDSSGAPSRSELWVDALGELADVDGAEVWWDSAEVAPRVMSAGDQSVVALPGGVTAIGGTVLSAGWRSAHPTKAGSPWGMASDAIPGLPSGLAVGASGGLQVGGLDWFGARAYDPMTRGFLSVDPLDPVVGSGWSGNPYSYAGNDPLHAIDPLGLRPVTEDELQAYRDGNNGAMAAAGDWFADNWEYIAGGAAVLVGGGLMIFGGPVGMMVGGALVSAGAQTIMEKAQNGSVDWGHVAVAGALGAVGGGAGALATRAATVGFGATRVAATSAAASNTSKFVAAASVNAGVNGSFGAIAGGTSELMKNDWKIEDGWGFAGSMAGGFVAGSVGGLAGPAGGSIARSFGQTATGGLSKISTISLSAGGGAAGSITTDLVGGKDVNLRNAGVSALSGGMASAIPVDKIPGVGMNGVSTLRQMPNFHPRTLGGAFDVARTNTNGLWSEAFTSSSAGFGVDQFTEGLK</sequence>
<dbReference type="Pfam" id="PF05593">
    <property type="entry name" value="RHS_repeat"/>
    <property type="match status" value="5"/>
</dbReference>
<feature type="domain" description="DUF6531" evidence="2">
    <location>
        <begin position="289"/>
        <end position="361"/>
    </location>
</feature>
<reference evidence="4 5" key="1">
    <citation type="submission" date="2023-07" db="EMBL/GenBank/DDBJ databases">
        <title>Sequencing the genomes of 1000 actinobacteria strains.</title>
        <authorList>
            <person name="Klenk H.-P."/>
        </authorList>
    </citation>
    <scope>NUCLEOTIDE SEQUENCE [LARGE SCALE GENOMIC DNA]</scope>
    <source>
        <strain evidence="4 5">DSM 20167</strain>
    </source>
</reference>
<protein>
    <submittedName>
        <fullName evidence="4">RHS repeat-associated protein</fullName>
    </submittedName>
</protein>
<dbReference type="NCBIfam" id="TIGR03696">
    <property type="entry name" value="Rhs_assc_core"/>
    <property type="match status" value="1"/>
</dbReference>
<dbReference type="Proteomes" id="UP001183817">
    <property type="component" value="Unassembled WGS sequence"/>
</dbReference>
<keyword evidence="1" id="KW-0677">Repeat</keyword>
<evidence type="ECO:0000313" key="4">
    <source>
        <dbReference type="EMBL" id="MDR7358218.1"/>
    </source>
</evidence>
<dbReference type="PANTHER" id="PTHR32305:SF15">
    <property type="entry name" value="PROTEIN RHSA-RELATED"/>
    <property type="match status" value="1"/>
</dbReference>
<dbReference type="Pfam" id="PF20148">
    <property type="entry name" value="DUF6531"/>
    <property type="match status" value="1"/>
</dbReference>
<dbReference type="NCBIfam" id="TIGR01643">
    <property type="entry name" value="YD_repeat_2x"/>
    <property type="match status" value="12"/>
</dbReference>
<evidence type="ECO:0000259" key="3">
    <source>
        <dbReference type="Pfam" id="PF25023"/>
    </source>
</evidence>
<feature type="domain" description="Teneurin-like YD-shell" evidence="3">
    <location>
        <begin position="468"/>
        <end position="593"/>
    </location>
</feature>
<dbReference type="InterPro" id="IPR045351">
    <property type="entry name" value="DUF6531"/>
</dbReference>
<dbReference type="InterPro" id="IPR056823">
    <property type="entry name" value="TEN-like_YD-shell"/>
</dbReference>
<dbReference type="InterPro" id="IPR050708">
    <property type="entry name" value="T6SS_VgrG/RHS"/>
</dbReference>
<dbReference type="PANTHER" id="PTHR32305">
    <property type="match status" value="1"/>
</dbReference>
<dbReference type="InterPro" id="IPR031325">
    <property type="entry name" value="RHS_repeat"/>
</dbReference>
<dbReference type="Pfam" id="PF25023">
    <property type="entry name" value="TEN_YD-shell"/>
    <property type="match status" value="2"/>
</dbReference>
<dbReference type="InterPro" id="IPR006530">
    <property type="entry name" value="YD"/>
</dbReference>
<dbReference type="RefSeq" id="WP_310289980.1">
    <property type="nucleotide sequence ID" value="NZ_BAAAWO010000001.1"/>
</dbReference>
<evidence type="ECO:0000256" key="1">
    <source>
        <dbReference type="ARBA" id="ARBA00022737"/>
    </source>
</evidence>
<keyword evidence="5" id="KW-1185">Reference proteome</keyword>
<dbReference type="EMBL" id="JAVDYI010000001">
    <property type="protein sequence ID" value="MDR7358218.1"/>
    <property type="molecule type" value="Genomic_DNA"/>
</dbReference>
<dbReference type="InterPro" id="IPR022385">
    <property type="entry name" value="Rhs_assc_core"/>
</dbReference>
<gene>
    <name evidence="4" type="ORF">J2S64_001909</name>
</gene>
<dbReference type="SUPFAM" id="SSF69304">
    <property type="entry name" value="Tricorn protease N-terminal domain"/>
    <property type="match status" value="2"/>
</dbReference>
<evidence type="ECO:0000259" key="2">
    <source>
        <dbReference type="Pfam" id="PF20148"/>
    </source>
</evidence>
<comment type="caution">
    <text evidence="4">The sequence shown here is derived from an EMBL/GenBank/DDBJ whole genome shotgun (WGS) entry which is preliminary data.</text>
</comment>
<evidence type="ECO:0000313" key="5">
    <source>
        <dbReference type="Proteomes" id="UP001183817"/>
    </source>
</evidence>
<accession>A0ABU2BHY5</accession>
<proteinExistence type="predicted"/>
<name>A0ABU2BHY5_9MICC</name>
<dbReference type="Gene3D" id="2.180.10.10">
    <property type="entry name" value="RHS repeat-associated core"/>
    <property type="match status" value="5"/>
</dbReference>
<feature type="domain" description="Teneurin-like YD-shell" evidence="3">
    <location>
        <begin position="682"/>
        <end position="847"/>
    </location>
</feature>
<organism evidence="4 5">
    <name type="scientific">Paeniglutamicibacter sulfureus</name>
    <dbReference type="NCBI Taxonomy" id="43666"/>
    <lineage>
        <taxon>Bacteria</taxon>
        <taxon>Bacillati</taxon>
        <taxon>Actinomycetota</taxon>
        <taxon>Actinomycetes</taxon>
        <taxon>Micrococcales</taxon>
        <taxon>Micrococcaceae</taxon>
        <taxon>Paeniglutamicibacter</taxon>
    </lineage>
</organism>